<keyword evidence="1" id="KW-0812">Transmembrane</keyword>
<evidence type="ECO:0000313" key="2">
    <source>
        <dbReference type="EMBL" id="SKB38357.1"/>
    </source>
</evidence>
<accession>A0A1T5AU37</accession>
<evidence type="ECO:0008006" key="4">
    <source>
        <dbReference type="Google" id="ProtNLM"/>
    </source>
</evidence>
<gene>
    <name evidence="2" type="ORF">SAMN05661099_1024</name>
</gene>
<evidence type="ECO:0000256" key="1">
    <source>
        <dbReference type="SAM" id="Phobius"/>
    </source>
</evidence>
<keyword evidence="3" id="KW-1185">Reference proteome</keyword>
<keyword evidence="1" id="KW-1133">Transmembrane helix</keyword>
<organism evidence="2 3">
    <name type="scientific">Daejeonella lutea</name>
    <dbReference type="NCBI Taxonomy" id="572036"/>
    <lineage>
        <taxon>Bacteria</taxon>
        <taxon>Pseudomonadati</taxon>
        <taxon>Bacteroidota</taxon>
        <taxon>Sphingobacteriia</taxon>
        <taxon>Sphingobacteriales</taxon>
        <taxon>Sphingobacteriaceae</taxon>
        <taxon>Daejeonella</taxon>
    </lineage>
</organism>
<dbReference type="AlphaFoldDB" id="A0A1T5AU37"/>
<dbReference type="RefSeq" id="WP_079701545.1">
    <property type="nucleotide sequence ID" value="NZ_FUYR01000001.1"/>
</dbReference>
<keyword evidence="1" id="KW-0472">Membrane</keyword>
<reference evidence="3" key="1">
    <citation type="submission" date="2017-02" db="EMBL/GenBank/DDBJ databases">
        <authorList>
            <person name="Varghese N."/>
            <person name="Submissions S."/>
        </authorList>
    </citation>
    <scope>NUCLEOTIDE SEQUENCE [LARGE SCALE GENOMIC DNA]</scope>
    <source>
        <strain evidence="3">DSM 22385</strain>
    </source>
</reference>
<dbReference type="EMBL" id="FUYR01000001">
    <property type="protein sequence ID" value="SKB38357.1"/>
    <property type="molecule type" value="Genomic_DNA"/>
</dbReference>
<name>A0A1T5AU37_9SPHI</name>
<feature type="transmembrane region" description="Helical" evidence="1">
    <location>
        <begin position="12"/>
        <end position="31"/>
    </location>
</feature>
<sequence length="199" mass="22727">MSQSFLRTRTAILLTVAITTIVLILGLFFYIKRQFFITRTEINDDVMVEKIVSMGKLELVKYSMKDVIEKKEIRNILPDKRILFVAVGEVTGCIDLTRIKKSDIVPSGSDSLTVFLPKPEICYVKLDHQQSKVYDVSGAWFPGDSKNMVEDIYKIAEKQILDYAGKQNILGKTNENARLIFKPMLENISGKRVGIEFRQ</sequence>
<proteinExistence type="predicted"/>
<dbReference type="Proteomes" id="UP000189981">
    <property type="component" value="Unassembled WGS sequence"/>
</dbReference>
<evidence type="ECO:0000313" key="3">
    <source>
        <dbReference type="Proteomes" id="UP000189981"/>
    </source>
</evidence>
<dbReference type="Pfam" id="PF14014">
    <property type="entry name" value="DUF4230"/>
    <property type="match status" value="1"/>
</dbReference>
<dbReference type="InterPro" id="IPR025324">
    <property type="entry name" value="DUF4230"/>
</dbReference>
<dbReference type="STRING" id="572036.SAMN05661099_1024"/>
<dbReference type="OrthoDB" id="791023at2"/>
<protein>
    <recommendedName>
        <fullName evidence="4">DUF4230 domain-containing protein</fullName>
    </recommendedName>
</protein>